<name>A0A1Y2DU52_9FUNG</name>
<comment type="subcellular location">
    <subcellularLocation>
        <location evidence="1">Membrane</location>
        <topology evidence="1">Multi-pass membrane protein</topology>
    </subcellularLocation>
</comment>
<gene>
    <name evidence="3" type="ORF">LY90DRAFT_668361</name>
</gene>
<dbReference type="OrthoDB" id="434647at2759"/>
<accession>A0A1Y2DU52</accession>
<evidence type="ECO:0000256" key="2">
    <source>
        <dbReference type="SAM" id="MobiDB-lite"/>
    </source>
</evidence>
<dbReference type="EMBL" id="MCOG01000057">
    <property type="protein sequence ID" value="ORY62822.1"/>
    <property type="molecule type" value="Genomic_DNA"/>
</dbReference>
<dbReference type="Proteomes" id="UP000193920">
    <property type="component" value="Unassembled WGS sequence"/>
</dbReference>
<sequence length="399" mass="46262">MAIISTLVGTGAGCIYPVYKTYKILMYNPNEASKVLVYWIVYGTFTACQSITDKVLFWVPFYNEIKTGFVIWLTLPATNGYKIIYNKFILKFLKKYEKLIDSGYNTILYLLRNKLIEFSQKLWVFIYEKIFNEAKKNIKRNEVASKTQTIEPTVHIKLIEDTPEVEPNLPIGNSPAYQRKTIVVPSSTQVYQGKTIVVPSSNPVYQGKTIVVPLSSPVIINNKRLEYRSPSTIKKKNNIMNNINNNINDNSNSPVIRNIKKTTPLPYSDINDNHISDKYQKIRAYKEQLLDVITQLEKDEEKELNKYNKNNTKSSHNRSKSNQNNNNNTITKTNLNNNIIINNNYNKSNKNNNKEDDFEYIDSNFDEKDYETILTNSKAFIKSNRSRSITNFFKNLKSR</sequence>
<dbReference type="GO" id="GO:0016020">
    <property type="term" value="C:membrane"/>
    <property type="evidence" value="ECO:0007669"/>
    <property type="project" value="UniProtKB-SubCell"/>
</dbReference>
<proteinExistence type="inferred from homology"/>
<evidence type="ECO:0000313" key="4">
    <source>
        <dbReference type="Proteomes" id="UP000193920"/>
    </source>
</evidence>
<comment type="caution">
    <text evidence="3">The sequence shown here is derived from an EMBL/GenBank/DDBJ whole genome shotgun (WGS) entry which is preliminary data.</text>
</comment>
<reference evidence="3 4" key="1">
    <citation type="submission" date="2016-08" db="EMBL/GenBank/DDBJ databases">
        <title>A Parts List for Fungal Cellulosomes Revealed by Comparative Genomics.</title>
        <authorList>
            <consortium name="DOE Joint Genome Institute"/>
            <person name="Haitjema C.H."/>
            <person name="Gilmore S.P."/>
            <person name="Henske J.K."/>
            <person name="Solomon K.V."/>
            <person name="De Groot R."/>
            <person name="Kuo A."/>
            <person name="Mondo S.J."/>
            <person name="Salamov A.A."/>
            <person name="Labutti K."/>
            <person name="Zhao Z."/>
            <person name="Chiniquy J."/>
            <person name="Barry K."/>
            <person name="Brewer H.M."/>
            <person name="Purvine S.O."/>
            <person name="Wright A.T."/>
            <person name="Boxma B."/>
            <person name="Van Alen T."/>
            <person name="Hackstein J.H."/>
            <person name="Baker S.E."/>
            <person name="Grigoriev I.V."/>
            <person name="O'Malley M.A."/>
        </authorList>
    </citation>
    <scope>NUCLEOTIDE SEQUENCE [LARGE SCALE GENOMIC DNA]</scope>
    <source>
        <strain evidence="3 4">G1</strain>
    </source>
</reference>
<evidence type="ECO:0000313" key="3">
    <source>
        <dbReference type="EMBL" id="ORY62822.1"/>
    </source>
</evidence>
<dbReference type="Pfam" id="PF03134">
    <property type="entry name" value="TB2_DP1_HVA22"/>
    <property type="match status" value="1"/>
</dbReference>
<protein>
    <recommendedName>
        <fullName evidence="1">Protein YOP1</fullName>
    </recommendedName>
</protein>
<dbReference type="InterPro" id="IPR004345">
    <property type="entry name" value="TB2_DP1_HVA22"/>
</dbReference>
<keyword evidence="4" id="KW-1185">Reference proteome</keyword>
<feature type="region of interest" description="Disordered" evidence="2">
    <location>
        <begin position="304"/>
        <end position="332"/>
    </location>
</feature>
<evidence type="ECO:0000256" key="1">
    <source>
        <dbReference type="RuleBase" id="RU362006"/>
    </source>
</evidence>
<organism evidence="3 4">
    <name type="scientific">Neocallimastix californiae</name>
    <dbReference type="NCBI Taxonomy" id="1754190"/>
    <lineage>
        <taxon>Eukaryota</taxon>
        <taxon>Fungi</taxon>
        <taxon>Fungi incertae sedis</taxon>
        <taxon>Chytridiomycota</taxon>
        <taxon>Chytridiomycota incertae sedis</taxon>
        <taxon>Neocallimastigomycetes</taxon>
        <taxon>Neocallimastigales</taxon>
        <taxon>Neocallimastigaceae</taxon>
        <taxon>Neocallimastix</taxon>
    </lineage>
</organism>
<feature type="compositionally biased region" description="Low complexity" evidence="2">
    <location>
        <begin position="307"/>
        <end position="332"/>
    </location>
</feature>
<dbReference type="PANTHER" id="PTHR12300">
    <property type="entry name" value="HVA22-LIKE PROTEINS"/>
    <property type="match status" value="1"/>
</dbReference>
<dbReference type="AlphaFoldDB" id="A0A1Y2DU52"/>
<comment type="similarity">
    <text evidence="1">Belongs to the DP1 family.</text>
</comment>